<evidence type="ECO:0000313" key="2">
    <source>
        <dbReference type="EMBL" id="MBB5188523.1"/>
    </source>
</evidence>
<dbReference type="RefSeq" id="WP_264299213.1">
    <property type="nucleotide sequence ID" value="NZ_JACHHW010000007.1"/>
</dbReference>
<comment type="caution">
    <text evidence="2">The sequence shown here is derived from an EMBL/GenBank/DDBJ whole genome shotgun (WGS) entry which is preliminary data.</text>
</comment>
<evidence type="ECO:0000313" key="3">
    <source>
        <dbReference type="Proteomes" id="UP000536640"/>
    </source>
</evidence>
<keyword evidence="1" id="KW-0472">Membrane</keyword>
<evidence type="ECO:0000256" key="1">
    <source>
        <dbReference type="SAM" id="Phobius"/>
    </source>
</evidence>
<keyword evidence="1" id="KW-1133">Transmembrane helix</keyword>
<dbReference type="EMBL" id="JACHHW010000007">
    <property type="protein sequence ID" value="MBB5188523.1"/>
    <property type="molecule type" value="Genomic_DNA"/>
</dbReference>
<name>A0A840R7T3_9GAMM</name>
<dbReference type="AlphaFoldDB" id="A0A840R7T3"/>
<sequence>MSDHTSEQTEEQRGDNFADACAAIAILTIVVGTVVYWLAGMPS</sequence>
<proteinExistence type="predicted"/>
<dbReference type="Proteomes" id="UP000536640">
    <property type="component" value="Unassembled WGS sequence"/>
</dbReference>
<keyword evidence="3" id="KW-1185">Reference proteome</keyword>
<organism evidence="2 3">
    <name type="scientific">Zhongshania antarctica</name>
    <dbReference type="NCBI Taxonomy" id="641702"/>
    <lineage>
        <taxon>Bacteria</taxon>
        <taxon>Pseudomonadati</taxon>
        <taxon>Pseudomonadota</taxon>
        <taxon>Gammaproteobacteria</taxon>
        <taxon>Cellvibrionales</taxon>
        <taxon>Spongiibacteraceae</taxon>
        <taxon>Zhongshania</taxon>
    </lineage>
</organism>
<feature type="transmembrane region" description="Helical" evidence="1">
    <location>
        <begin position="20"/>
        <end position="39"/>
    </location>
</feature>
<accession>A0A840R7T3</accession>
<reference evidence="2 3" key="1">
    <citation type="submission" date="2020-08" db="EMBL/GenBank/DDBJ databases">
        <title>Genomic Encyclopedia of Type Strains, Phase IV (KMG-IV): sequencing the most valuable type-strain genomes for metagenomic binning, comparative biology and taxonomic classification.</title>
        <authorList>
            <person name="Goeker M."/>
        </authorList>
    </citation>
    <scope>NUCLEOTIDE SEQUENCE [LARGE SCALE GENOMIC DNA]</scope>
    <source>
        <strain evidence="2 3">DSM 25701</strain>
    </source>
</reference>
<keyword evidence="1" id="KW-0812">Transmembrane</keyword>
<gene>
    <name evidence="2" type="ORF">HNQ57_002805</name>
</gene>
<protein>
    <submittedName>
        <fullName evidence="2">Putative iron-regulated membrane protein</fullName>
    </submittedName>
</protein>